<protein>
    <submittedName>
        <fullName evidence="2">Uncharacterized protein</fullName>
    </submittedName>
</protein>
<dbReference type="RefSeq" id="XP_029217210.1">
    <property type="nucleotide sequence ID" value="XM_029366750.1"/>
</dbReference>
<proteinExistence type="predicted"/>
<dbReference type="Proteomes" id="UP000224006">
    <property type="component" value="Chromosome VIII"/>
</dbReference>
<dbReference type="GeneID" id="40313326"/>
<keyword evidence="3" id="KW-1185">Reference proteome</keyword>
<dbReference type="AlphaFoldDB" id="A0A2A9MA60"/>
<sequence>MVTKNPRGSRESAASHGEGGEWTGNSQRFLEELRLRRDRREQRFAAVVLLDLHAQPDFLVDPNLDYVRVETAARKEARKAAEKAAARDAST</sequence>
<evidence type="ECO:0000256" key="1">
    <source>
        <dbReference type="SAM" id="MobiDB-lite"/>
    </source>
</evidence>
<dbReference type="VEuPathDB" id="ToxoDB:BESB_084000"/>
<gene>
    <name evidence="2" type="ORF">BESB_084000</name>
</gene>
<dbReference type="KEGG" id="bbes:BESB_084000"/>
<evidence type="ECO:0000313" key="2">
    <source>
        <dbReference type="EMBL" id="PFH33201.1"/>
    </source>
</evidence>
<dbReference type="EMBL" id="NWUJ01000009">
    <property type="protein sequence ID" value="PFH33201.1"/>
    <property type="molecule type" value="Genomic_DNA"/>
</dbReference>
<comment type="caution">
    <text evidence="2">The sequence shown here is derived from an EMBL/GenBank/DDBJ whole genome shotgun (WGS) entry which is preliminary data.</text>
</comment>
<feature type="region of interest" description="Disordered" evidence="1">
    <location>
        <begin position="1"/>
        <end position="26"/>
    </location>
</feature>
<accession>A0A2A9MA60</accession>
<organism evidence="2 3">
    <name type="scientific">Besnoitia besnoiti</name>
    <name type="common">Apicomplexan protozoan</name>
    <dbReference type="NCBI Taxonomy" id="94643"/>
    <lineage>
        <taxon>Eukaryota</taxon>
        <taxon>Sar</taxon>
        <taxon>Alveolata</taxon>
        <taxon>Apicomplexa</taxon>
        <taxon>Conoidasida</taxon>
        <taxon>Coccidia</taxon>
        <taxon>Eucoccidiorida</taxon>
        <taxon>Eimeriorina</taxon>
        <taxon>Sarcocystidae</taxon>
        <taxon>Besnoitia</taxon>
    </lineage>
</organism>
<name>A0A2A9MA60_BESBE</name>
<reference evidence="2 3" key="1">
    <citation type="submission" date="2017-09" db="EMBL/GenBank/DDBJ databases">
        <title>Genome sequencing of Besnoitia besnoiti strain Bb-Ger1.</title>
        <authorList>
            <person name="Schares G."/>
            <person name="Venepally P."/>
            <person name="Lorenzi H.A."/>
        </authorList>
    </citation>
    <scope>NUCLEOTIDE SEQUENCE [LARGE SCALE GENOMIC DNA]</scope>
    <source>
        <strain evidence="2 3">Bb-Ger1</strain>
    </source>
</reference>
<evidence type="ECO:0000313" key="3">
    <source>
        <dbReference type="Proteomes" id="UP000224006"/>
    </source>
</evidence>